<dbReference type="AlphaFoldDB" id="A0A6C0IEQ7"/>
<name>A0A6C0IEQ7_9ZZZZ</name>
<evidence type="ECO:0000256" key="1">
    <source>
        <dbReference type="SAM" id="MobiDB-lite"/>
    </source>
</evidence>
<sequence length="140" mass="16157">MYSPYYGMPPYGMPPYGMPPSFVDREKVPKIIDTDMKKDYKRPILDIEQRGPINDILEANYNYILDNVTTGTPTRETNETLDKTLLVYEFINGEGVLPKRNAQGTNSVVSPYAERAIGGRRSRRSRRSRKSKKSSRRNRH</sequence>
<evidence type="ECO:0000313" key="2">
    <source>
        <dbReference type="EMBL" id="QHT91372.1"/>
    </source>
</evidence>
<proteinExistence type="predicted"/>
<feature type="region of interest" description="Disordered" evidence="1">
    <location>
        <begin position="97"/>
        <end position="140"/>
    </location>
</feature>
<accession>A0A6C0IEQ7</accession>
<protein>
    <submittedName>
        <fullName evidence="2">Uncharacterized protein</fullName>
    </submittedName>
</protein>
<dbReference type="EMBL" id="MN740165">
    <property type="protein sequence ID" value="QHT91372.1"/>
    <property type="molecule type" value="Genomic_DNA"/>
</dbReference>
<reference evidence="2" key="1">
    <citation type="journal article" date="2020" name="Nature">
        <title>Giant virus diversity and host interactions through global metagenomics.</title>
        <authorList>
            <person name="Schulz F."/>
            <person name="Roux S."/>
            <person name="Paez-Espino D."/>
            <person name="Jungbluth S."/>
            <person name="Walsh D.A."/>
            <person name="Denef V.J."/>
            <person name="McMahon K.D."/>
            <person name="Konstantinidis K.T."/>
            <person name="Eloe-Fadrosh E.A."/>
            <person name="Kyrpides N.C."/>
            <person name="Woyke T."/>
        </authorList>
    </citation>
    <scope>NUCLEOTIDE SEQUENCE</scope>
    <source>
        <strain evidence="2">GVMAG-M-3300023184-77</strain>
    </source>
</reference>
<organism evidence="2">
    <name type="scientific">viral metagenome</name>
    <dbReference type="NCBI Taxonomy" id="1070528"/>
    <lineage>
        <taxon>unclassified sequences</taxon>
        <taxon>metagenomes</taxon>
        <taxon>organismal metagenomes</taxon>
    </lineage>
</organism>
<feature type="compositionally biased region" description="Basic residues" evidence="1">
    <location>
        <begin position="118"/>
        <end position="140"/>
    </location>
</feature>